<feature type="region of interest" description="Disordered" evidence="1">
    <location>
        <begin position="1"/>
        <end position="229"/>
    </location>
</feature>
<organism evidence="2 3">
    <name type="scientific">Cryptococcus floricola</name>
    <dbReference type="NCBI Taxonomy" id="2591691"/>
    <lineage>
        <taxon>Eukaryota</taxon>
        <taxon>Fungi</taxon>
        <taxon>Dikarya</taxon>
        <taxon>Basidiomycota</taxon>
        <taxon>Agaricomycotina</taxon>
        <taxon>Tremellomycetes</taxon>
        <taxon>Tremellales</taxon>
        <taxon>Cryptococcaceae</taxon>
        <taxon>Cryptococcus</taxon>
    </lineage>
</organism>
<reference evidence="2 3" key="1">
    <citation type="submission" date="2017-05" db="EMBL/GenBank/DDBJ databases">
        <title>The Genome Sequence of Tsuchiyaea wingfieldii DSM 27421.</title>
        <authorList>
            <person name="Cuomo C."/>
            <person name="Passer A."/>
            <person name="Billmyre B."/>
            <person name="Heitman J."/>
        </authorList>
    </citation>
    <scope>NUCLEOTIDE SEQUENCE [LARGE SCALE GENOMIC DNA]</scope>
    <source>
        <strain evidence="2 3">DSM 27421</strain>
    </source>
</reference>
<feature type="compositionally biased region" description="Low complexity" evidence="1">
    <location>
        <begin position="112"/>
        <end position="121"/>
    </location>
</feature>
<proteinExistence type="predicted"/>
<comment type="caution">
    <text evidence="2">The sequence shown here is derived from an EMBL/GenBank/DDBJ whole genome shotgun (WGS) entry which is preliminary data.</text>
</comment>
<protein>
    <submittedName>
        <fullName evidence="2">Uncharacterized protein</fullName>
    </submittedName>
</protein>
<feature type="compositionally biased region" description="Polar residues" evidence="1">
    <location>
        <begin position="349"/>
        <end position="358"/>
    </location>
</feature>
<evidence type="ECO:0000256" key="1">
    <source>
        <dbReference type="SAM" id="MobiDB-lite"/>
    </source>
</evidence>
<dbReference type="AlphaFoldDB" id="A0A5D3B6U5"/>
<evidence type="ECO:0000313" key="3">
    <source>
        <dbReference type="Proteomes" id="UP000322245"/>
    </source>
</evidence>
<feature type="compositionally biased region" description="Polar residues" evidence="1">
    <location>
        <begin position="37"/>
        <end position="49"/>
    </location>
</feature>
<feature type="compositionally biased region" description="Basic residues" evidence="1">
    <location>
        <begin position="16"/>
        <end position="32"/>
    </location>
</feature>
<feature type="region of interest" description="Disordered" evidence="1">
    <location>
        <begin position="343"/>
        <end position="401"/>
    </location>
</feature>
<feature type="compositionally biased region" description="Polar residues" evidence="1">
    <location>
        <begin position="379"/>
        <end position="392"/>
    </location>
</feature>
<evidence type="ECO:0000313" key="2">
    <source>
        <dbReference type="EMBL" id="TYJ58016.1"/>
    </source>
</evidence>
<keyword evidence="3" id="KW-1185">Reference proteome</keyword>
<sequence>MSPLSSPQAAPPAPASRKRRASSPHRPNKRRPPNLANGFSSLSLHTAAQNIPPPIDDTDDDGLGPSNYPRSNDLKVEVLPENSLAQETYAPSPHHRPHHWSHPSYGRPPPSSSSNSPPSSSDETYDSEATTRRFSRPRRYAGAAQQADEVVQPDANTPAAGYELGVEDVTGVPPPLRGRRPREDDSAEGPIEKRRRRDDMDIDMDADPVPHAGEPNSIKDRMRKRKTVWHEPDKDRIVITSLSDSDSRSSRSPSPEVELAQARLSQPGEHGFILSPSLLTHLMKAHRYYDFQVPLNELLRNNERGLTVYRPLGISPGKWQDDIVKTWEEAQADADAGRFEEIDEDEAHNFTQSSNLGERQSAEGMDVDTEVAKPWANPWTEQGEANSVNNVDQDMAMDVED</sequence>
<dbReference type="Proteomes" id="UP000322245">
    <property type="component" value="Unassembled WGS sequence"/>
</dbReference>
<dbReference type="EMBL" id="NIDF01000008">
    <property type="protein sequence ID" value="TYJ58016.1"/>
    <property type="molecule type" value="Genomic_DNA"/>
</dbReference>
<name>A0A5D3B6U5_9TREE</name>
<gene>
    <name evidence="2" type="ORF">B9479_001375</name>
</gene>
<accession>A0A5D3B6U5</accession>